<dbReference type="InterPro" id="IPR039420">
    <property type="entry name" value="WalR-like"/>
</dbReference>
<dbReference type="Proteomes" id="UP000007814">
    <property type="component" value="Unassembled WGS sequence"/>
</dbReference>
<dbReference type="InterPro" id="IPR049170">
    <property type="entry name" value="GlnR_N"/>
</dbReference>
<keyword evidence="2" id="KW-0902">Two-component regulatory system</keyword>
<dbReference type="Pfam" id="PF00486">
    <property type="entry name" value="Trans_reg_C"/>
    <property type="match status" value="1"/>
</dbReference>
<keyword evidence="1" id="KW-0597">Phosphoprotein</keyword>
<evidence type="ECO:0000313" key="9">
    <source>
        <dbReference type="EMBL" id="EJN85196.1"/>
    </source>
</evidence>
<accession>J3JKC2</accession>
<evidence type="ECO:0000256" key="2">
    <source>
        <dbReference type="ARBA" id="ARBA00023012"/>
    </source>
</evidence>
<dbReference type="GO" id="GO:0006355">
    <property type="term" value="P:regulation of DNA-templated transcription"/>
    <property type="evidence" value="ECO:0007669"/>
    <property type="project" value="InterPro"/>
</dbReference>
<protein>
    <submittedName>
        <fullName evidence="9">Transcriptional regulatory protein, C-terminal domain protein</fullName>
    </submittedName>
</protein>
<dbReference type="Gene3D" id="3.40.50.2300">
    <property type="match status" value="1"/>
</dbReference>
<dbReference type="CDD" id="cd00383">
    <property type="entry name" value="trans_reg_C"/>
    <property type="match status" value="1"/>
</dbReference>
<evidence type="ECO:0000256" key="4">
    <source>
        <dbReference type="ARBA" id="ARBA00023125"/>
    </source>
</evidence>
<feature type="domain" description="OmpR/PhoB-type" evidence="8">
    <location>
        <begin position="122"/>
        <end position="218"/>
    </location>
</feature>
<dbReference type="PANTHER" id="PTHR48111">
    <property type="entry name" value="REGULATOR OF RPOS"/>
    <property type="match status" value="1"/>
</dbReference>
<dbReference type="GO" id="GO:0000156">
    <property type="term" value="F:phosphorelay response regulator activity"/>
    <property type="evidence" value="ECO:0007669"/>
    <property type="project" value="TreeGrafter"/>
</dbReference>
<evidence type="ECO:0000256" key="1">
    <source>
        <dbReference type="ARBA" id="ARBA00022553"/>
    </source>
</evidence>
<evidence type="ECO:0000256" key="7">
    <source>
        <dbReference type="PROSITE-ProRule" id="PRU01091"/>
    </source>
</evidence>
<dbReference type="PATRIC" id="fig|1115803.3.peg.1020"/>
<dbReference type="FunFam" id="1.10.10.10:FF:000216">
    <property type="entry name" value="DNA-binding response regulator"/>
    <property type="match status" value="1"/>
</dbReference>
<dbReference type="AlphaFoldDB" id="J3JKC2"/>
<dbReference type="GO" id="GO:0032993">
    <property type="term" value="C:protein-DNA complex"/>
    <property type="evidence" value="ECO:0007669"/>
    <property type="project" value="TreeGrafter"/>
</dbReference>
<dbReference type="PROSITE" id="PS51755">
    <property type="entry name" value="OMPR_PHOB"/>
    <property type="match status" value="1"/>
</dbReference>
<evidence type="ECO:0000313" key="10">
    <source>
        <dbReference type="Proteomes" id="UP000007814"/>
    </source>
</evidence>
<reference evidence="9 10" key="1">
    <citation type="submission" date="2012-07" db="EMBL/GenBank/DDBJ databases">
        <authorList>
            <person name="Durkin A.S."/>
            <person name="McCorrison J."/>
            <person name="Torralba M."/>
            <person name="Gillis M."/>
            <person name="Methe B."/>
            <person name="Sutton G."/>
            <person name="Nelson K.E."/>
        </authorList>
    </citation>
    <scope>NUCLEOTIDE SEQUENCE [LARGE SCALE GENOMIC DNA]</scope>
    <source>
        <strain evidence="10">ATCC 12104 / DSM 43013 / CCUG 2238 / JCM 8349 / NCTC 10301 / Howell 279</strain>
    </source>
</reference>
<gene>
    <name evidence="9" type="ORF">HMPREF1129_1548</name>
</gene>
<dbReference type="GO" id="GO:0000976">
    <property type="term" value="F:transcription cis-regulatory region binding"/>
    <property type="evidence" value="ECO:0007669"/>
    <property type="project" value="TreeGrafter"/>
</dbReference>
<dbReference type="RefSeq" id="WP_003781702.1">
    <property type="nucleotide sequence ID" value="NZ_ALJK01000085.1"/>
</dbReference>
<keyword evidence="4 7" id="KW-0238">DNA-binding</keyword>
<dbReference type="SMART" id="SM00862">
    <property type="entry name" value="Trans_reg_C"/>
    <property type="match status" value="1"/>
</dbReference>
<organism evidence="9 10">
    <name type="scientific">Actinomyces naeslundii (strain ATCC 12104 / DSM 43013 / CCUG 2238 / JCM 8349 / NCTC 10301 / Howell 279)</name>
    <dbReference type="NCBI Taxonomy" id="1115803"/>
    <lineage>
        <taxon>Bacteria</taxon>
        <taxon>Bacillati</taxon>
        <taxon>Actinomycetota</taxon>
        <taxon>Actinomycetes</taxon>
        <taxon>Actinomycetales</taxon>
        <taxon>Actinomycetaceae</taxon>
        <taxon>Actinomyces</taxon>
    </lineage>
</organism>
<evidence type="ECO:0000256" key="3">
    <source>
        <dbReference type="ARBA" id="ARBA00023015"/>
    </source>
</evidence>
<dbReference type="GO" id="GO:0005829">
    <property type="term" value="C:cytosol"/>
    <property type="evidence" value="ECO:0007669"/>
    <property type="project" value="TreeGrafter"/>
</dbReference>
<sequence>MRIIMFTHASDATSVLPAAAFLDSQVECLPPIPSSYVEVDSADVVMIDARGDLTRARALCQLFTGPMDCPPIILILEEGGAAAVQIDWGAADFVMSGAEPAELSARLRLLRAHVPVVAEVDDDRIEVGDLVIDVTAYTARLRGVILDLTYKEFELLKFLAPPGRVLTRDALLHEVWGEDYIGGSRTVDVHIRRLRAKLGTEHDNLIGTVRNVGYRLDAPEDV</sequence>
<keyword evidence="6" id="KW-0804">Transcription</keyword>
<evidence type="ECO:0000256" key="6">
    <source>
        <dbReference type="ARBA" id="ARBA00023163"/>
    </source>
</evidence>
<evidence type="ECO:0000259" key="8">
    <source>
        <dbReference type="PROSITE" id="PS51755"/>
    </source>
</evidence>
<dbReference type="EMBL" id="ALJK01000085">
    <property type="protein sequence ID" value="EJN85196.1"/>
    <property type="molecule type" value="Genomic_DNA"/>
</dbReference>
<comment type="caution">
    <text evidence="9">The sequence shown here is derived from an EMBL/GenBank/DDBJ whole genome shotgun (WGS) entry which is preliminary data.</text>
</comment>
<evidence type="ECO:0000256" key="5">
    <source>
        <dbReference type="ARBA" id="ARBA00023159"/>
    </source>
</evidence>
<dbReference type="Pfam" id="PF21695">
    <property type="entry name" value="GlnR_1st"/>
    <property type="match status" value="1"/>
</dbReference>
<feature type="DNA-binding region" description="OmpR/PhoB-type" evidence="7">
    <location>
        <begin position="122"/>
        <end position="218"/>
    </location>
</feature>
<dbReference type="PANTHER" id="PTHR48111:SF16">
    <property type="entry name" value="TRANSCRIPTIONAL REGULATORY PROTEIN GLNR"/>
    <property type="match status" value="1"/>
</dbReference>
<dbReference type="InterPro" id="IPR036388">
    <property type="entry name" value="WH-like_DNA-bd_sf"/>
</dbReference>
<dbReference type="InterPro" id="IPR016032">
    <property type="entry name" value="Sig_transdc_resp-reg_C-effctor"/>
</dbReference>
<keyword evidence="3" id="KW-0805">Transcription regulation</keyword>
<dbReference type="InterPro" id="IPR001867">
    <property type="entry name" value="OmpR/PhoB-type_DNA-bd"/>
</dbReference>
<dbReference type="Gene3D" id="1.10.10.10">
    <property type="entry name" value="Winged helix-like DNA-binding domain superfamily/Winged helix DNA-binding domain"/>
    <property type="match status" value="1"/>
</dbReference>
<dbReference type="SUPFAM" id="SSF46894">
    <property type="entry name" value="C-terminal effector domain of the bipartite response regulators"/>
    <property type="match status" value="1"/>
</dbReference>
<keyword evidence="5" id="KW-0010">Activator</keyword>
<proteinExistence type="predicted"/>
<name>J3JKC2_ACTNH</name>
<dbReference type="eggNOG" id="COG0745">
    <property type="taxonomic scope" value="Bacteria"/>
</dbReference>